<keyword evidence="3" id="KW-1185">Reference proteome</keyword>
<feature type="compositionally biased region" description="Basic and acidic residues" evidence="1">
    <location>
        <begin position="70"/>
        <end position="106"/>
    </location>
</feature>
<comment type="caution">
    <text evidence="2">The sequence shown here is derived from an EMBL/GenBank/DDBJ whole genome shotgun (WGS) entry which is preliminary data.</text>
</comment>
<accession>A0ABR1RIQ0</accession>
<proteinExistence type="predicted"/>
<reference evidence="2 3" key="1">
    <citation type="submission" date="2023-01" db="EMBL/GenBank/DDBJ databases">
        <title>Analysis of 21 Apiospora genomes using comparative genomics revels a genus with tremendous synthesis potential of carbohydrate active enzymes and secondary metabolites.</title>
        <authorList>
            <person name="Sorensen T."/>
        </authorList>
    </citation>
    <scope>NUCLEOTIDE SEQUENCE [LARGE SCALE GENOMIC DNA]</scope>
    <source>
        <strain evidence="2 3">CBS 20057</strain>
    </source>
</reference>
<protein>
    <submittedName>
        <fullName evidence="2">Uncharacterized protein</fullName>
    </submittedName>
</protein>
<feature type="compositionally biased region" description="Basic and acidic residues" evidence="1">
    <location>
        <begin position="8"/>
        <end position="17"/>
    </location>
</feature>
<evidence type="ECO:0000313" key="2">
    <source>
        <dbReference type="EMBL" id="KAK8013142.1"/>
    </source>
</evidence>
<feature type="region of interest" description="Disordered" evidence="1">
    <location>
        <begin position="1"/>
        <end position="106"/>
    </location>
</feature>
<evidence type="ECO:0000256" key="1">
    <source>
        <dbReference type="SAM" id="MobiDB-lite"/>
    </source>
</evidence>
<sequence>MARRPRPHKADSDDKNTKNSNRTATPQIVLGGTPVRPISTVNLASPSPFGDRYHMARRPRKVQFDDQNEKDDKENIKKGKNSIKDGETKAAGGKAKDEDGKGEAKD</sequence>
<dbReference type="Proteomes" id="UP001396898">
    <property type="component" value="Unassembled WGS sequence"/>
</dbReference>
<organism evidence="2 3">
    <name type="scientific">Apiospora marii</name>
    <dbReference type="NCBI Taxonomy" id="335849"/>
    <lineage>
        <taxon>Eukaryota</taxon>
        <taxon>Fungi</taxon>
        <taxon>Dikarya</taxon>
        <taxon>Ascomycota</taxon>
        <taxon>Pezizomycotina</taxon>
        <taxon>Sordariomycetes</taxon>
        <taxon>Xylariomycetidae</taxon>
        <taxon>Amphisphaeriales</taxon>
        <taxon>Apiosporaceae</taxon>
        <taxon>Apiospora</taxon>
    </lineage>
</organism>
<name>A0ABR1RIQ0_9PEZI</name>
<dbReference type="EMBL" id="JAQQWI010000014">
    <property type="protein sequence ID" value="KAK8013142.1"/>
    <property type="molecule type" value="Genomic_DNA"/>
</dbReference>
<evidence type="ECO:0000313" key="3">
    <source>
        <dbReference type="Proteomes" id="UP001396898"/>
    </source>
</evidence>
<gene>
    <name evidence="2" type="ORF">PG991_009413</name>
</gene>